<proteinExistence type="predicted"/>
<protein>
    <recommendedName>
        <fullName evidence="3">Iron-only hydrogenase system regulator</fullName>
    </recommendedName>
</protein>
<name>A0A1M6EB49_9CLOT</name>
<evidence type="ECO:0000313" key="1">
    <source>
        <dbReference type="EMBL" id="SHI82518.1"/>
    </source>
</evidence>
<dbReference type="InterPro" id="IPR027271">
    <property type="entry name" value="Acetolactate_synth/TF_NikR_C"/>
</dbReference>
<evidence type="ECO:0000313" key="2">
    <source>
        <dbReference type="Proteomes" id="UP000184310"/>
    </source>
</evidence>
<dbReference type="STRING" id="1121302.SAMN02745163_00805"/>
<sequence>MFSVMAIKLSPRTSSAPKAQEILTKYGCIIKTRIGLHEASKDTCSTAGLILLDLLRDDEKKIQNLLAELNSIDNVTAKLLEI</sequence>
<dbReference type="Gene3D" id="3.30.70.1150">
    <property type="entry name" value="ACT-like. Chain A, domain 2"/>
    <property type="match status" value="1"/>
</dbReference>
<accession>A0A1M6EB49</accession>
<dbReference type="SUPFAM" id="SSF55021">
    <property type="entry name" value="ACT-like"/>
    <property type="match status" value="1"/>
</dbReference>
<dbReference type="AlphaFoldDB" id="A0A1M6EB49"/>
<dbReference type="OrthoDB" id="1121298at2"/>
<dbReference type="InterPro" id="IPR045865">
    <property type="entry name" value="ACT-like_dom_sf"/>
</dbReference>
<dbReference type="EMBL" id="FQZB01000005">
    <property type="protein sequence ID" value="SHI82518.1"/>
    <property type="molecule type" value="Genomic_DNA"/>
</dbReference>
<dbReference type="Proteomes" id="UP000184310">
    <property type="component" value="Unassembled WGS sequence"/>
</dbReference>
<evidence type="ECO:0008006" key="3">
    <source>
        <dbReference type="Google" id="ProtNLM"/>
    </source>
</evidence>
<reference evidence="1 2" key="1">
    <citation type="submission" date="2016-11" db="EMBL/GenBank/DDBJ databases">
        <authorList>
            <person name="Jaros S."/>
            <person name="Januszkiewicz K."/>
            <person name="Wedrychowicz H."/>
        </authorList>
    </citation>
    <scope>NUCLEOTIDE SEQUENCE [LARGE SCALE GENOMIC DNA]</scope>
    <source>
        <strain evidence="1 2">DSM 21758</strain>
    </source>
</reference>
<dbReference type="RefSeq" id="WP_072985395.1">
    <property type="nucleotide sequence ID" value="NZ_FQZB01000005.1"/>
</dbReference>
<organism evidence="1 2">
    <name type="scientific">Clostridium cavendishii DSM 21758</name>
    <dbReference type="NCBI Taxonomy" id="1121302"/>
    <lineage>
        <taxon>Bacteria</taxon>
        <taxon>Bacillati</taxon>
        <taxon>Bacillota</taxon>
        <taxon>Clostridia</taxon>
        <taxon>Eubacteriales</taxon>
        <taxon>Clostridiaceae</taxon>
        <taxon>Clostridium</taxon>
    </lineage>
</organism>
<gene>
    <name evidence="1" type="ORF">SAMN02745163_00805</name>
</gene>
<keyword evidence="2" id="KW-1185">Reference proteome</keyword>